<dbReference type="PROSITE" id="PS51257">
    <property type="entry name" value="PROKAR_LIPOPROTEIN"/>
    <property type="match status" value="1"/>
</dbReference>
<name>A0ABV1IH44_9ACTN</name>
<reference evidence="2 3" key="1">
    <citation type="submission" date="2024-04" db="EMBL/GenBank/DDBJ databases">
        <title>Human intestinal bacterial collection.</title>
        <authorList>
            <person name="Pauvert C."/>
            <person name="Hitch T.C.A."/>
            <person name="Clavel T."/>
        </authorList>
    </citation>
    <scope>NUCLEOTIDE SEQUENCE [LARGE SCALE GENOMIC DNA]</scope>
    <source>
        <strain evidence="2 3">CLA-AA-H197</strain>
    </source>
</reference>
<gene>
    <name evidence="2" type="ORF">AAAT05_07745</name>
</gene>
<dbReference type="RefSeq" id="WP_349182870.1">
    <property type="nucleotide sequence ID" value="NZ_JBBNGS010000014.1"/>
</dbReference>
<feature type="signal peptide" evidence="1">
    <location>
        <begin position="1"/>
        <end position="20"/>
    </location>
</feature>
<dbReference type="EMBL" id="JBBNGS010000014">
    <property type="protein sequence ID" value="MEQ2638229.1"/>
    <property type="molecule type" value="Genomic_DNA"/>
</dbReference>
<protein>
    <recommendedName>
        <fullName evidence="4">Lipoprotein</fullName>
    </recommendedName>
</protein>
<keyword evidence="3" id="KW-1185">Reference proteome</keyword>
<feature type="chain" id="PRO_5045688975" description="Lipoprotein" evidence="1">
    <location>
        <begin position="21"/>
        <end position="177"/>
    </location>
</feature>
<accession>A0ABV1IH44</accession>
<evidence type="ECO:0000256" key="1">
    <source>
        <dbReference type="SAM" id="SignalP"/>
    </source>
</evidence>
<proteinExistence type="predicted"/>
<sequence>MTRRFHTPALLALLTALVLALVGCGGTTTGADAEAARACVQTAMEDVRTQAPDARQAVLDELESHAKKPLAKMGVSAEDLVDDYFRDFSFEVGEATVTGNSAQVSVSVTCRPVRDIVTQLVEKCAGKWEAAAPTLWELLDGSEPQQVQISVSCTKESDGTWSCDEGLKRALTDLCLK</sequence>
<dbReference type="Proteomes" id="UP001478817">
    <property type="component" value="Unassembled WGS sequence"/>
</dbReference>
<evidence type="ECO:0000313" key="2">
    <source>
        <dbReference type="EMBL" id="MEQ2638229.1"/>
    </source>
</evidence>
<evidence type="ECO:0008006" key="4">
    <source>
        <dbReference type="Google" id="ProtNLM"/>
    </source>
</evidence>
<evidence type="ECO:0000313" key="3">
    <source>
        <dbReference type="Proteomes" id="UP001478817"/>
    </source>
</evidence>
<keyword evidence="1" id="KW-0732">Signal</keyword>
<organism evidence="2 3">
    <name type="scientific">Paratractidigestivibacter faecalis</name>
    <dbReference type="NCBI Taxonomy" id="2292441"/>
    <lineage>
        <taxon>Bacteria</taxon>
        <taxon>Bacillati</taxon>
        <taxon>Actinomycetota</taxon>
        <taxon>Coriobacteriia</taxon>
        <taxon>Coriobacteriales</taxon>
        <taxon>Atopobiaceae</taxon>
        <taxon>Paratractidigestivibacter</taxon>
    </lineage>
</organism>
<comment type="caution">
    <text evidence="2">The sequence shown here is derived from an EMBL/GenBank/DDBJ whole genome shotgun (WGS) entry which is preliminary data.</text>
</comment>